<gene>
    <name evidence="9" type="primary">cobA</name>
    <name evidence="9" type="ORF">WMO28_06450</name>
</gene>
<organism evidence="9 10">
    <name type="scientific">Blautia aquisgranensis</name>
    <dbReference type="NCBI Taxonomy" id="3133153"/>
    <lineage>
        <taxon>Bacteria</taxon>
        <taxon>Bacillati</taxon>
        <taxon>Bacillota</taxon>
        <taxon>Clostridia</taxon>
        <taxon>Lachnospirales</taxon>
        <taxon>Lachnospiraceae</taxon>
        <taxon>Blautia</taxon>
    </lineage>
</organism>
<dbReference type="PANTHER" id="PTHR45790">
    <property type="entry name" value="SIROHEME SYNTHASE-RELATED"/>
    <property type="match status" value="1"/>
</dbReference>
<evidence type="ECO:0000256" key="6">
    <source>
        <dbReference type="RuleBase" id="RU003960"/>
    </source>
</evidence>
<dbReference type="InterPro" id="IPR014776">
    <property type="entry name" value="4pyrrole_Mease_sub2"/>
</dbReference>
<dbReference type="Pfam" id="PF02602">
    <property type="entry name" value="HEM4"/>
    <property type="match status" value="1"/>
</dbReference>
<evidence type="ECO:0000256" key="4">
    <source>
        <dbReference type="ARBA" id="ARBA00022691"/>
    </source>
</evidence>
<evidence type="ECO:0000259" key="8">
    <source>
        <dbReference type="Pfam" id="PF02602"/>
    </source>
</evidence>
<dbReference type="Gene3D" id="3.40.50.10090">
    <property type="match status" value="2"/>
</dbReference>
<evidence type="ECO:0000256" key="3">
    <source>
        <dbReference type="ARBA" id="ARBA00022679"/>
    </source>
</evidence>
<protein>
    <recommendedName>
        <fullName evidence="1">uroporphyrinogen-III C-methyltransferase</fullName>
        <ecNumber evidence="1">2.1.1.107</ecNumber>
    </recommendedName>
</protein>
<dbReference type="InterPro" id="IPR003754">
    <property type="entry name" value="4pyrrol_synth_uPrphyn_synth"/>
</dbReference>
<keyword evidence="9" id="KW-0503">Monooxygenase</keyword>
<dbReference type="InterPro" id="IPR000878">
    <property type="entry name" value="4pyrrol_Mease"/>
</dbReference>
<evidence type="ECO:0000256" key="5">
    <source>
        <dbReference type="ARBA" id="ARBA00023244"/>
    </source>
</evidence>
<sequence>MKTGKVWLVGAGPGDIGLFTLKGLQVLKKADVVVYDSLVGQGVLSQIPADVKLINVGKRASHHIMRQENINQVLLEEAQKGYRVVRLKGGDPFLFGRGGEELELLEENGIPYEVVPGVTSSIAVPAYNGIPVTHRDFCSSVHIITGHKRAGKEYDIDFRALVNTKGTLVFLMGVSALPDICAGLMNAGMDKNMPAAILQKGTTAGQKRIVATVSTLEEEVARQGIETPAIIVVGKVCTLAEKFGWYEKLPLAGWKVLVTRPKELISRTADKLREKGAEVLELPAIRTVPVEDQSGLHAAFDKLEAFQWIVFTSPTGVRVFFDELISYGKDIRALGTVRLAAIGEGTKKALRERGIMADFMPSVYDGDTLGKELAGILSGGEKILIPRAEKGNENLTAFLKEAGAKVEDIPTYQTVYEMSQLIDEKKEFENGEISCAVFTSASTVKGFVEGTKGLDYSKVTAACIGKQTKAAAESFGMKAYMSEKATIDSLVKLVEDMKRSE</sequence>
<dbReference type="PANTHER" id="PTHR45790:SF3">
    <property type="entry name" value="S-ADENOSYL-L-METHIONINE-DEPENDENT UROPORPHYRINOGEN III METHYLTRANSFERASE, CHLOROPLASTIC"/>
    <property type="match status" value="1"/>
</dbReference>
<keyword evidence="10" id="KW-1185">Reference proteome</keyword>
<dbReference type="Proteomes" id="UP001473063">
    <property type="component" value="Unassembled WGS sequence"/>
</dbReference>
<evidence type="ECO:0000313" key="10">
    <source>
        <dbReference type="Proteomes" id="UP001473063"/>
    </source>
</evidence>
<keyword evidence="2 6" id="KW-0489">Methyltransferase</keyword>
<evidence type="ECO:0000256" key="2">
    <source>
        <dbReference type="ARBA" id="ARBA00022603"/>
    </source>
</evidence>
<name>A0ABV1BD78_9FIRM</name>
<evidence type="ECO:0000313" key="9">
    <source>
        <dbReference type="EMBL" id="MEQ2370589.1"/>
    </source>
</evidence>
<dbReference type="Gene3D" id="3.30.950.10">
    <property type="entry name" value="Methyltransferase, Cobalt-precorrin-4 Transmethylase, Domain 2"/>
    <property type="match status" value="1"/>
</dbReference>
<dbReference type="InterPro" id="IPR035996">
    <property type="entry name" value="4pyrrol_Methylase_sf"/>
</dbReference>
<comment type="caution">
    <text evidence="9">The sequence shown here is derived from an EMBL/GenBank/DDBJ whole genome shotgun (WGS) entry which is preliminary data.</text>
</comment>
<dbReference type="NCBIfam" id="NF004790">
    <property type="entry name" value="PRK06136.1"/>
    <property type="match status" value="1"/>
</dbReference>
<dbReference type="GO" id="GO:0004851">
    <property type="term" value="F:uroporphyrin-III C-methyltransferase activity"/>
    <property type="evidence" value="ECO:0007669"/>
    <property type="project" value="UniProtKB-EC"/>
</dbReference>
<dbReference type="InterPro" id="IPR003043">
    <property type="entry name" value="Uropor_MeTrfase_CS"/>
</dbReference>
<dbReference type="Pfam" id="PF00590">
    <property type="entry name" value="TP_methylase"/>
    <property type="match status" value="1"/>
</dbReference>
<dbReference type="SUPFAM" id="SSF53790">
    <property type="entry name" value="Tetrapyrrole methylase"/>
    <property type="match status" value="1"/>
</dbReference>
<keyword evidence="9" id="KW-0560">Oxidoreductase</keyword>
<dbReference type="InterPro" id="IPR050161">
    <property type="entry name" value="Siro_Cobalamin_biosynth"/>
</dbReference>
<dbReference type="CDD" id="cd11642">
    <property type="entry name" value="SUMT"/>
    <property type="match status" value="1"/>
</dbReference>
<dbReference type="GO" id="GO:0004497">
    <property type="term" value="F:monooxygenase activity"/>
    <property type="evidence" value="ECO:0007669"/>
    <property type="project" value="UniProtKB-KW"/>
</dbReference>
<dbReference type="CDD" id="cd06578">
    <property type="entry name" value="HemD"/>
    <property type="match status" value="1"/>
</dbReference>
<feature type="domain" description="Tetrapyrrole biosynthesis uroporphyrinogen III synthase" evidence="8">
    <location>
        <begin position="267"/>
        <end position="491"/>
    </location>
</feature>
<dbReference type="RefSeq" id="WP_178644410.1">
    <property type="nucleotide sequence ID" value="NZ_JBBMEJ010000006.1"/>
</dbReference>
<reference evidence="9 10" key="1">
    <citation type="submission" date="2024-03" db="EMBL/GenBank/DDBJ databases">
        <title>Human intestinal bacterial collection.</title>
        <authorList>
            <person name="Pauvert C."/>
            <person name="Hitch T.C.A."/>
            <person name="Clavel T."/>
        </authorList>
    </citation>
    <scope>NUCLEOTIDE SEQUENCE [LARGE SCALE GENOMIC DNA]</scope>
    <source>
        <strain evidence="9 10">CLA-JM-H16</strain>
    </source>
</reference>
<keyword evidence="5" id="KW-0627">Porphyrin biosynthesis</keyword>
<dbReference type="InterPro" id="IPR036108">
    <property type="entry name" value="4pyrrol_syn_uPrphyn_synt_sf"/>
</dbReference>
<dbReference type="PROSITE" id="PS00840">
    <property type="entry name" value="SUMT_2"/>
    <property type="match status" value="1"/>
</dbReference>
<feature type="domain" description="Tetrapyrrole methylase" evidence="7">
    <location>
        <begin position="5"/>
        <end position="216"/>
    </location>
</feature>
<keyword evidence="3 6" id="KW-0808">Transferase</keyword>
<dbReference type="Gene3D" id="3.40.1010.10">
    <property type="entry name" value="Cobalt-precorrin-4 Transmethylase, Domain 1"/>
    <property type="match status" value="1"/>
</dbReference>
<proteinExistence type="inferred from homology"/>
<keyword evidence="4" id="KW-0949">S-adenosyl-L-methionine</keyword>
<accession>A0ABV1BD78</accession>
<dbReference type="SUPFAM" id="SSF69618">
    <property type="entry name" value="HemD-like"/>
    <property type="match status" value="1"/>
</dbReference>
<dbReference type="InterPro" id="IPR006366">
    <property type="entry name" value="CobA/CysG_C"/>
</dbReference>
<dbReference type="GO" id="GO:0032259">
    <property type="term" value="P:methylation"/>
    <property type="evidence" value="ECO:0007669"/>
    <property type="project" value="UniProtKB-KW"/>
</dbReference>
<dbReference type="InterPro" id="IPR014777">
    <property type="entry name" value="4pyrrole_Mease_sub1"/>
</dbReference>
<dbReference type="EMBL" id="JBBMEJ010000006">
    <property type="protein sequence ID" value="MEQ2370589.1"/>
    <property type="molecule type" value="Genomic_DNA"/>
</dbReference>
<dbReference type="EC" id="2.1.1.107" evidence="1"/>
<comment type="similarity">
    <text evidence="6">Belongs to the precorrin methyltransferase family.</text>
</comment>
<evidence type="ECO:0000259" key="7">
    <source>
        <dbReference type="Pfam" id="PF00590"/>
    </source>
</evidence>
<evidence type="ECO:0000256" key="1">
    <source>
        <dbReference type="ARBA" id="ARBA00012162"/>
    </source>
</evidence>
<dbReference type="NCBIfam" id="TIGR01469">
    <property type="entry name" value="cobA_cysG_Cterm"/>
    <property type="match status" value="1"/>
</dbReference>